<dbReference type="PROSITE" id="PS50082">
    <property type="entry name" value="WD_REPEATS_2"/>
    <property type="match status" value="8"/>
</dbReference>
<dbReference type="InterPro" id="IPR036322">
    <property type="entry name" value="WD40_repeat_dom_sf"/>
</dbReference>
<dbReference type="Ensembl" id="ENSACIT00000009258.1">
    <property type="protein sequence ID" value="ENSACIP00000008987.1"/>
    <property type="gene ID" value="ENSACIG00000006993.1"/>
</dbReference>
<feature type="region of interest" description="Disordered" evidence="5">
    <location>
        <begin position="651"/>
        <end position="676"/>
    </location>
</feature>
<protein>
    <submittedName>
        <fullName evidence="7">WD repeat domain 3</fullName>
    </submittedName>
</protein>
<dbReference type="InterPro" id="IPR020472">
    <property type="entry name" value="WD40_PAC1"/>
</dbReference>
<dbReference type="PANTHER" id="PTHR19853">
    <property type="entry name" value="WD REPEAT CONTAINING PROTEIN 3 WDR3"/>
    <property type="match status" value="1"/>
</dbReference>
<feature type="domain" description="Small-subunit processome Utp12" evidence="6">
    <location>
        <begin position="716"/>
        <end position="818"/>
    </location>
</feature>
<feature type="repeat" description="WD" evidence="4">
    <location>
        <begin position="146"/>
        <end position="187"/>
    </location>
</feature>
<dbReference type="AlphaFoldDB" id="A0A3Q0RFQ1"/>
<evidence type="ECO:0000256" key="2">
    <source>
        <dbReference type="ARBA" id="ARBA00022737"/>
    </source>
</evidence>
<dbReference type="OMA" id="MNIPLTC"/>
<dbReference type="PRINTS" id="PR00320">
    <property type="entry name" value="GPROTEINBRPT"/>
</dbReference>
<dbReference type="Gene3D" id="2.130.10.10">
    <property type="entry name" value="YVTN repeat-like/Quinoprotein amine dehydrogenase"/>
    <property type="match status" value="4"/>
</dbReference>
<sequence>MGLTKQYLRYVASAVFGVIGGQKANITYVTLRGGERGRYVAVAACEHVFIWDVRKGEKVLILQGQKHEVTFLCPSPDGVHIAVGYEDGAVRIFSLLNGESNVSFNGHKSAVSIMHYDALGARLVTGSKDTDVIVWDIINECGLYRLRGHKDVITQALFLKDKNLLVTCSKDSFVKWWDLDTQHCFKTMVGHRSEVWGMVLLNKENRLLTGSADSELRAWDISYLEQVRKDTVDRFVLGNDSVLELFTVLSEEEVHKKMTKKLKKAKKKAAKGSLHRCAHRSLTPHLCPLSPLRWVDCLSCAGGELKVVLLLQNNTIETYSLKTSDKTPVANKTARLTLGGHRTDVRTLAFSSDNLAVLSASGDTVKVWNRSTLQVIRTMACEYALCSLFVPGDRQIILGTKSGKLQIFELGSGSLLETVDAHDGAVWSLCLAPDQRGIISGSADKTVKFWEFELVKDKETVQKRLTVKHTRTLQLEEDVLCVKFSPDHRLLAVSLLDCTVKIFYTDTLKFFLSLYGHKLPVLCLDISHDSTLIATGSADRNVKIWGLDFGDCHRSMFAHDDSIMFLQFVPKTHLFFTAGKDKKIKQWDADKFEHIQTLEGHHREVWCLAISPNGDHLVSSSHDKSLRLWERTREPIILEEERELEREAEFEESMAKGDAPVVPGETQGEAAPAGKKTVETVKAAERIMEALELYKEETRKMEEHKYACENAGKEPSRYVLDVIKKVRSSELEVSLLVLPFPYVPELLKLFNSYIQQGLEVELVCRCLFFLLKIHFGQISSNQMLLSVIDELRTNTLSKVGEIRDVMGFNSAALQFLQQEIESKEDVMFFADATGRLQEKKKKRRKRERAVLTIA</sequence>
<dbReference type="InterPro" id="IPR015943">
    <property type="entry name" value="WD40/YVTN_repeat-like_dom_sf"/>
</dbReference>
<dbReference type="PROSITE" id="PS00678">
    <property type="entry name" value="WD_REPEATS_1"/>
    <property type="match status" value="3"/>
</dbReference>
<dbReference type="FunFam" id="2.130.10.10:FF:000172">
    <property type="entry name" value="WD repeat domain 3"/>
    <property type="match status" value="1"/>
</dbReference>
<keyword evidence="1 4" id="KW-0853">WD repeat</keyword>
<dbReference type="InterPro" id="IPR001680">
    <property type="entry name" value="WD40_rpt"/>
</dbReference>
<dbReference type="CDD" id="cd00200">
    <property type="entry name" value="WD40"/>
    <property type="match status" value="2"/>
</dbReference>
<dbReference type="Pfam" id="PF25173">
    <property type="entry name" value="Beta-prop_WDR3_1st"/>
    <property type="match status" value="1"/>
</dbReference>
<reference evidence="7" key="1">
    <citation type="submission" date="2025-08" db="UniProtKB">
        <authorList>
            <consortium name="Ensembl"/>
        </authorList>
    </citation>
    <scope>IDENTIFICATION</scope>
</reference>
<dbReference type="PANTHER" id="PTHR19853:SF0">
    <property type="entry name" value="WD REPEAT-CONTAINING PROTEIN 3"/>
    <property type="match status" value="1"/>
</dbReference>
<feature type="repeat" description="WD" evidence="4">
    <location>
        <begin position="104"/>
        <end position="137"/>
    </location>
</feature>
<proteinExistence type="inferred from homology"/>
<accession>A0A3Q0RFQ1</accession>
<dbReference type="SUPFAM" id="SSF117289">
    <property type="entry name" value="Nucleoporin domain"/>
    <property type="match status" value="1"/>
</dbReference>
<dbReference type="SMART" id="SM00320">
    <property type="entry name" value="WD40"/>
    <property type="match status" value="12"/>
</dbReference>
<dbReference type="PROSITE" id="PS50294">
    <property type="entry name" value="WD_REPEATS_REGION"/>
    <property type="match status" value="7"/>
</dbReference>
<feature type="repeat" description="WD" evidence="4">
    <location>
        <begin position="338"/>
        <end position="378"/>
    </location>
</feature>
<feature type="repeat" description="WD" evidence="4">
    <location>
        <begin position="419"/>
        <end position="453"/>
    </location>
</feature>
<dbReference type="STRING" id="61819.ENSACIP00000008987"/>
<dbReference type="GO" id="GO:0032040">
    <property type="term" value="C:small-subunit processome"/>
    <property type="evidence" value="ECO:0007669"/>
    <property type="project" value="TreeGrafter"/>
</dbReference>
<feature type="repeat" description="WD" evidence="4">
    <location>
        <begin position="514"/>
        <end position="555"/>
    </location>
</feature>
<dbReference type="GeneTree" id="ENSGT00940000153859"/>
<dbReference type="FunFam" id="2.130.10.10:FF:000177">
    <property type="entry name" value="WD repeat domain 3"/>
    <property type="match status" value="1"/>
</dbReference>
<dbReference type="FunFam" id="2.130.10.10:FF:000178">
    <property type="entry name" value="WD repeat domain 3"/>
    <property type="match status" value="1"/>
</dbReference>
<evidence type="ECO:0000313" key="7">
    <source>
        <dbReference type="Ensembl" id="ENSACIP00000008987.1"/>
    </source>
</evidence>
<dbReference type="Pfam" id="PF25172">
    <property type="entry name" value="Beta-prop_WDR3_2nd"/>
    <property type="match status" value="1"/>
</dbReference>
<feature type="repeat" description="WD" evidence="4">
    <location>
        <begin position="188"/>
        <end position="229"/>
    </location>
</feature>
<evidence type="ECO:0000313" key="8">
    <source>
        <dbReference type="Proteomes" id="UP000261340"/>
    </source>
</evidence>
<evidence type="ECO:0000259" key="6">
    <source>
        <dbReference type="Pfam" id="PF04003"/>
    </source>
</evidence>
<dbReference type="InterPro" id="IPR019775">
    <property type="entry name" value="WD40_repeat_CS"/>
</dbReference>
<evidence type="ECO:0000256" key="1">
    <source>
        <dbReference type="ARBA" id="ARBA00022574"/>
    </source>
</evidence>
<dbReference type="SUPFAM" id="SSF50978">
    <property type="entry name" value="WD40 repeat-like"/>
    <property type="match status" value="1"/>
</dbReference>
<feature type="repeat" description="WD" evidence="4">
    <location>
        <begin position="598"/>
        <end position="630"/>
    </location>
</feature>
<dbReference type="GO" id="GO:0034388">
    <property type="term" value="C:Pwp2p-containing subcomplex of 90S preribosome"/>
    <property type="evidence" value="ECO:0007669"/>
    <property type="project" value="TreeGrafter"/>
</dbReference>
<dbReference type="GO" id="GO:0030515">
    <property type="term" value="F:snoRNA binding"/>
    <property type="evidence" value="ECO:0007669"/>
    <property type="project" value="TreeGrafter"/>
</dbReference>
<evidence type="ECO:0000256" key="4">
    <source>
        <dbReference type="PROSITE-ProRule" id="PRU00221"/>
    </source>
</evidence>
<reference evidence="7" key="2">
    <citation type="submission" date="2025-09" db="UniProtKB">
        <authorList>
            <consortium name="Ensembl"/>
        </authorList>
    </citation>
    <scope>IDENTIFICATION</scope>
</reference>
<dbReference type="InterPro" id="IPR051570">
    <property type="entry name" value="TBC1_cilium_biogenesis"/>
</dbReference>
<evidence type="ECO:0000256" key="3">
    <source>
        <dbReference type="ARBA" id="ARBA00038229"/>
    </source>
</evidence>
<keyword evidence="8" id="KW-1185">Reference proteome</keyword>
<feature type="repeat" description="WD" evidence="4">
    <location>
        <begin position="556"/>
        <end position="597"/>
    </location>
</feature>
<name>A0A3Q0RFQ1_AMPCI</name>
<dbReference type="InterPro" id="IPR007148">
    <property type="entry name" value="SSU_processome_Utp12"/>
</dbReference>
<evidence type="ECO:0000256" key="5">
    <source>
        <dbReference type="SAM" id="MobiDB-lite"/>
    </source>
</evidence>
<dbReference type="Proteomes" id="UP000261340">
    <property type="component" value="Unplaced"/>
</dbReference>
<organism evidence="7 8">
    <name type="scientific">Amphilophus citrinellus</name>
    <name type="common">Midas cichlid</name>
    <name type="synonym">Cichlasoma citrinellum</name>
    <dbReference type="NCBI Taxonomy" id="61819"/>
    <lineage>
        <taxon>Eukaryota</taxon>
        <taxon>Metazoa</taxon>
        <taxon>Chordata</taxon>
        <taxon>Craniata</taxon>
        <taxon>Vertebrata</taxon>
        <taxon>Euteleostomi</taxon>
        <taxon>Actinopterygii</taxon>
        <taxon>Neopterygii</taxon>
        <taxon>Teleostei</taxon>
        <taxon>Neoteleostei</taxon>
        <taxon>Acanthomorphata</taxon>
        <taxon>Ovalentaria</taxon>
        <taxon>Cichlomorphae</taxon>
        <taxon>Cichliformes</taxon>
        <taxon>Cichlidae</taxon>
        <taxon>New World cichlids</taxon>
        <taxon>Cichlasomatinae</taxon>
        <taxon>Heroini</taxon>
        <taxon>Amphilophus</taxon>
    </lineage>
</organism>
<dbReference type="Pfam" id="PF04003">
    <property type="entry name" value="Utp12"/>
    <property type="match status" value="1"/>
</dbReference>
<keyword evidence="2" id="KW-0677">Repeat</keyword>
<comment type="similarity">
    <text evidence="3">Belongs to the WD repeat WDR3/UTP12 family.</text>
</comment>
<dbReference type="GO" id="GO:0030490">
    <property type="term" value="P:maturation of SSU-rRNA"/>
    <property type="evidence" value="ECO:0007669"/>
    <property type="project" value="TreeGrafter"/>
</dbReference>